<dbReference type="STRING" id="1123501.Wenmar_01413"/>
<organism evidence="3 4">
    <name type="scientific">Wenxinia marina DSM 24838</name>
    <dbReference type="NCBI Taxonomy" id="1123501"/>
    <lineage>
        <taxon>Bacteria</taxon>
        <taxon>Pseudomonadati</taxon>
        <taxon>Pseudomonadota</taxon>
        <taxon>Alphaproteobacteria</taxon>
        <taxon>Rhodobacterales</taxon>
        <taxon>Roseobacteraceae</taxon>
        <taxon>Wenxinia</taxon>
    </lineage>
</organism>
<evidence type="ECO:0000256" key="1">
    <source>
        <dbReference type="ARBA" id="ARBA00022801"/>
    </source>
</evidence>
<feature type="domain" description="Alpha/beta hydrolase fold-3" evidence="2">
    <location>
        <begin position="64"/>
        <end position="170"/>
    </location>
</feature>
<dbReference type="RefSeq" id="WP_018301226.1">
    <property type="nucleotide sequence ID" value="NZ_KB902276.1"/>
</dbReference>
<dbReference type="eggNOG" id="COG0657">
    <property type="taxonomic scope" value="Bacteria"/>
</dbReference>
<comment type="caution">
    <text evidence="3">The sequence shown here is derived from an EMBL/GenBank/DDBJ whole genome shotgun (WGS) entry which is preliminary data.</text>
</comment>
<dbReference type="Pfam" id="PF07859">
    <property type="entry name" value="Abhydrolase_3"/>
    <property type="match status" value="1"/>
</dbReference>
<keyword evidence="4" id="KW-1185">Reference proteome</keyword>
<dbReference type="PANTHER" id="PTHR48081">
    <property type="entry name" value="AB HYDROLASE SUPERFAMILY PROTEIN C4A8.06C"/>
    <property type="match status" value="1"/>
</dbReference>
<proteinExistence type="predicted"/>
<protein>
    <submittedName>
        <fullName evidence="3">Esterase/lipase</fullName>
    </submittedName>
</protein>
<name>A0A0D0QFP5_9RHOB</name>
<keyword evidence="1" id="KW-0378">Hydrolase</keyword>
<dbReference type="InterPro" id="IPR029058">
    <property type="entry name" value="AB_hydrolase_fold"/>
</dbReference>
<evidence type="ECO:0000313" key="3">
    <source>
        <dbReference type="EMBL" id="KIQ69843.1"/>
    </source>
</evidence>
<dbReference type="SUPFAM" id="SSF53474">
    <property type="entry name" value="alpha/beta-Hydrolases"/>
    <property type="match status" value="1"/>
</dbReference>
<dbReference type="InterPro" id="IPR050300">
    <property type="entry name" value="GDXG_lipolytic_enzyme"/>
</dbReference>
<dbReference type="EMBL" id="AONG01000008">
    <property type="protein sequence ID" value="KIQ69843.1"/>
    <property type="molecule type" value="Genomic_DNA"/>
</dbReference>
<dbReference type="Gene3D" id="3.40.50.1820">
    <property type="entry name" value="alpha/beta hydrolase"/>
    <property type="match status" value="1"/>
</dbReference>
<dbReference type="PATRIC" id="fig|1123501.6.peg.1499"/>
<dbReference type="Proteomes" id="UP000035100">
    <property type="component" value="Unassembled WGS sequence"/>
</dbReference>
<reference evidence="3 4" key="1">
    <citation type="submission" date="2013-01" db="EMBL/GenBank/DDBJ databases">
        <authorList>
            <person name="Fiebig A."/>
            <person name="Goeker M."/>
            <person name="Klenk H.-P.P."/>
        </authorList>
    </citation>
    <scope>NUCLEOTIDE SEQUENCE [LARGE SCALE GENOMIC DNA]</scope>
    <source>
        <strain evidence="3 4">DSM 24838</strain>
    </source>
</reference>
<accession>A0A0D0QFP5</accession>
<dbReference type="OrthoDB" id="9771666at2"/>
<evidence type="ECO:0000259" key="2">
    <source>
        <dbReference type="Pfam" id="PF07859"/>
    </source>
</evidence>
<dbReference type="PANTHER" id="PTHR48081:SF33">
    <property type="entry name" value="KYNURENINE FORMAMIDASE"/>
    <property type="match status" value="1"/>
</dbReference>
<gene>
    <name evidence="3" type="ORF">Wenmar_01413</name>
</gene>
<dbReference type="InterPro" id="IPR013094">
    <property type="entry name" value="AB_hydrolase_3"/>
</dbReference>
<evidence type="ECO:0000313" key="4">
    <source>
        <dbReference type="Proteomes" id="UP000035100"/>
    </source>
</evidence>
<dbReference type="GO" id="GO:0016787">
    <property type="term" value="F:hydrolase activity"/>
    <property type="evidence" value="ECO:0007669"/>
    <property type="project" value="UniProtKB-KW"/>
</dbReference>
<dbReference type="AlphaFoldDB" id="A0A0D0QFP5"/>
<sequence length="264" mass="28117">MIDWTDAFENGAYIAGAADIVVRWADAASDFRDAHPPEVLAWGDHPRQAVDLWRPEGEARGLAVFLHGGYWKAFDRTDWSHLAAGALARGWAVALPGYRLAPEVRVSEIVHDAAAGVQAAAEAVGGPIRLAGHSAGGHLVLRLAGADAPLASAVRERIGRVVSISGVHDLRPLRLAAMNEVLRLDEAEAEAESAVLRPPPPGPATLWVGAAERPEFLRQTRALGEAWGRAGGDVREVYDPGRNHFTVVDALADPGSPLTEAWLA</sequence>